<keyword evidence="2" id="KW-1185">Reference proteome</keyword>
<reference evidence="1" key="1">
    <citation type="submission" date="2023-01" db="EMBL/GenBank/DDBJ databases">
        <authorList>
            <person name="Van Ghelder C."/>
            <person name="Rancurel C."/>
        </authorList>
    </citation>
    <scope>NUCLEOTIDE SEQUENCE</scope>
    <source>
        <strain evidence="1">CNCM I-4278</strain>
    </source>
</reference>
<dbReference type="Proteomes" id="UP001152607">
    <property type="component" value="Unassembled WGS sequence"/>
</dbReference>
<evidence type="ECO:0000313" key="2">
    <source>
        <dbReference type="Proteomes" id="UP001152607"/>
    </source>
</evidence>
<dbReference type="AlphaFoldDB" id="A0A9W4UB77"/>
<sequence length="49" mass="5695">MRLRTAYHLVQICGSSNFPIHNLLIVKKALAENRRWLLFAIHLVICSSF</sequence>
<accession>A0A9W4UB77</accession>
<evidence type="ECO:0000313" key="1">
    <source>
        <dbReference type="EMBL" id="CAI6331755.1"/>
    </source>
</evidence>
<protein>
    <submittedName>
        <fullName evidence="1">Uncharacterized protein</fullName>
    </submittedName>
</protein>
<proteinExistence type="predicted"/>
<gene>
    <name evidence="1" type="ORF">PDIGIT_LOCUS4784</name>
</gene>
<comment type="caution">
    <text evidence="1">The sequence shown here is derived from an EMBL/GenBank/DDBJ whole genome shotgun (WGS) entry which is preliminary data.</text>
</comment>
<name>A0A9W4UB77_9PLEO</name>
<dbReference type="EMBL" id="CAOQHR010000003">
    <property type="protein sequence ID" value="CAI6331755.1"/>
    <property type="molecule type" value="Genomic_DNA"/>
</dbReference>
<organism evidence="1 2">
    <name type="scientific">Periconia digitata</name>
    <dbReference type="NCBI Taxonomy" id="1303443"/>
    <lineage>
        <taxon>Eukaryota</taxon>
        <taxon>Fungi</taxon>
        <taxon>Dikarya</taxon>
        <taxon>Ascomycota</taxon>
        <taxon>Pezizomycotina</taxon>
        <taxon>Dothideomycetes</taxon>
        <taxon>Pleosporomycetidae</taxon>
        <taxon>Pleosporales</taxon>
        <taxon>Massarineae</taxon>
        <taxon>Periconiaceae</taxon>
        <taxon>Periconia</taxon>
    </lineage>
</organism>